<reference evidence="1" key="1">
    <citation type="submission" date="2015-10" db="EMBL/GenBank/DDBJ databases">
        <authorList>
            <person name="Gilbert D.G."/>
        </authorList>
    </citation>
    <scope>NUCLEOTIDE SEQUENCE</scope>
</reference>
<protein>
    <submittedName>
        <fullName evidence="1">Uncharacterized protein</fullName>
    </submittedName>
</protein>
<dbReference type="AlphaFoldDB" id="A0A160VFL7"/>
<sequence>MFCLENQLDYSVATSLLSLSGKRIIRHEQPPLRKSLE</sequence>
<proteinExistence type="predicted"/>
<gene>
    <name evidence="1" type="ORF">MGWOODY_Clf2118</name>
</gene>
<organism evidence="1">
    <name type="scientific">hydrothermal vent metagenome</name>
    <dbReference type="NCBI Taxonomy" id="652676"/>
    <lineage>
        <taxon>unclassified sequences</taxon>
        <taxon>metagenomes</taxon>
        <taxon>ecological metagenomes</taxon>
    </lineage>
</organism>
<name>A0A160VFL7_9ZZZZ</name>
<accession>A0A160VFL7</accession>
<evidence type="ECO:0000313" key="1">
    <source>
        <dbReference type="EMBL" id="CUV03660.1"/>
    </source>
</evidence>
<dbReference type="EMBL" id="FAXA01000450">
    <property type="protein sequence ID" value="CUV03660.1"/>
    <property type="molecule type" value="Genomic_DNA"/>
</dbReference>